<reference evidence="1 2" key="1">
    <citation type="journal article" date="2009" name="Stand. Genomic Sci.">
        <title>Complete genome sequence of Desulfotomaculum acetoxidans type strain (5575).</title>
        <authorList>
            <person name="Spring S."/>
            <person name="Lapidus A."/>
            <person name="Schroder M."/>
            <person name="Gleim D."/>
            <person name="Sims D."/>
            <person name="Meincke L."/>
            <person name="Glavina Del Rio T."/>
            <person name="Tice H."/>
            <person name="Copeland A."/>
            <person name="Cheng J.F."/>
            <person name="Lucas S."/>
            <person name="Chen F."/>
            <person name="Nolan M."/>
            <person name="Bruce D."/>
            <person name="Goodwin L."/>
            <person name="Pitluck S."/>
            <person name="Ivanova N."/>
            <person name="Mavromatis K."/>
            <person name="Mikhailova N."/>
            <person name="Pati A."/>
            <person name="Chen A."/>
            <person name="Palaniappan K."/>
            <person name="Land M."/>
            <person name="Hauser L."/>
            <person name="Chang Y.J."/>
            <person name="Jeffries C.D."/>
            <person name="Chain P."/>
            <person name="Saunders E."/>
            <person name="Brettin T."/>
            <person name="Detter J.C."/>
            <person name="Goker M."/>
            <person name="Bristow J."/>
            <person name="Eisen J.A."/>
            <person name="Markowitz V."/>
            <person name="Hugenholtz P."/>
            <person name="Kyrpides N.C."/>
            <person name="Klenk H.P."/>
            <person name="Han C."/>
        </authorList>
    </citation>
    <scope>NUCLEOTIDE SEQUENCE [LARGE SCALE GENOMIC DNA]</scope>
    <source>
        <strain evidence="2">ATCC 49208 / DSM 771 / VKM B-1644</strain>
    </source>
</reference>
<dbReference type="KEGG" id="dae:Dtox_4011"/>
<sequence length="73" mass="7706">MTQTLRMTFLNAAGNRVSISLDNPRDNLTQSEVEAAMNTVITKKVFTTSGGDLVSIDSAAVIDTTTTEIIAGS</sequence>
<gene>
    <name evidence="1" type="ordered locus">Dtox_4011</name>
</gene>
<keyword evidence="2" id="KW-1185">Reference proteome</keyword>
<accession>C8VY69</accession>
<dbReference type="eggNOG" id="ENOG5033A2M">
    <property type="taxonomic scope" value="Bacteria"/>
</dbReference>
<dbReference type="EMBL" id="CP001720">
    <property type="protein sequence ID" value="ACV64698.1"/>
    <property type="molecule type" value="Genomic_DNA"/>
</dbReference>
<protein>
    <recommendedName>
        <fullName evidence="3">DUF2922 domain-containing protein</fullName>
    </recommendedName>
</protein>
<dbReference type="HOGENOM" id="CLU_181401_1_1_9"/>
<dbReference type="AlphaFoldDB" id="C8VY69"/>
<evidence type="ECO:0000313" key="1">
    <source>
        <dbReference type="EMBL" id="ACV64698.1"/>
    </source>
</evidence>
<proteinExistence type="predicted"/>
<name>C8VY69_DESAS</name>
<dbReference type="InterPro" id="IPR021321">
    <property type="entry name" value="DUF2922"/>
</dbReference>
<dbReference type="Pfam" id="PF11148">
    <property type="entry name" value="DUF2922"/>
    <property type="match status" value="1"/>
</dbReference>
<evidence type="ECO:0000313" key="2">
    <source>
        <dbReference type="Proteomes" id="UP000002217"/>
    </source>
</evidence>
<dbReference type="STRING" id="485916.Dtox_4011"/>
<organism evidence="1 2">
    <name type="scientific">Desulfofarcimen acetoxidans (strain ATCC 49208 / DSM 771 / KCTC 5769 / VKM B-1644 / 5575)</name>
    <name type="common">Desulfotomaculum acetoxidans</name>
    <dbReference type="NCBI Taxonomy" id="485916"/>
    <lineage>
        <taxon>Bacteria</taxon>
        <taxon>Bacillati</taxon>
        <taxon>Bacillota</taxon>
        <taxon>Clostridia</taxon>
        <taxon>Eubacteriales</taxon>
        <taxon>Peptococcaceae</taxon>
        <taxon>Desulfofarcimen</taxon>
    </lineage>
</organism>
<dbReference type="OrthoDB" id="9795264at2"/>
<dbReference type="Proteomes" id="UP000002217">
    <property type="component" value="Chromosome"/>
</dbReference>
<dbReference type="RefSeq" id="WP_015759373.1">
    <property type="nucleotide sequence ID" value="NC_013216.1"/>
</dbReference>
<evidence type="ECO:0008006" key="3">
    <source>
        <dbReference type="Google" id="ProtNLM"/>
    </source>
</evidence>